<gene>
    <name evidence="2" type="ORF">SVUK_LOCUS20045</name>
</gene>
<reference evidence="2 3" key="1">
    <citation type="submission" date="2018-11" db="EMBL/GenBank/DDBJ databases">
        <authorList>
            <consortium name="Pathogen Informatics"/>
        </authorList>
    </citation>
    <scope>NUCLEOTIDE SEQUENCE [LARGE SCALE GENOMIC DNA]</scope>
</reference>
<proteinExistence type="predicted"/>
<sequence length="47" mass="5346">MGKKDKHSKVDLGEAQETGTFHLKPSTAEPSLKSDQWPLLLKVWRNL</sequence>
<dbReference type="AlphaFoldDB" id="A0A3P7K9H0"/>
<keyword evidence="3" id="KW-1185">Reference proteome</keyword>
<evidence type="ECO:0000313" key="2">
    <source>
        <dbReference type="EMBL" id="VDM85047.1"/>
    </source>
</evidence>
<evidence type="ECO:0000313" key="3">
    <source>
        <dbReference type="Proteomes" id="UP000270094"/>
    </source>
</evidence>
<organism evidence="2 3">
    <name type="scientific">Strongylus vulgaris</name>
    <name type="common">Blood worm</name>
    <dbReference type="NCBI Taxonomy" id="40348"/>
    <lineage>
        <taxon>Eukaryota</taxon>
        <taxon>Metazoa</taxon>
        <taxon>Ecdysozoa</taxon>
        <taxon>Nematoda</taxon>
        <taxon>Chromadorea</taxon>
        <taxon>Rhabditida</taxon>
        <taxon>Rhabditina</taxon>
        <taxon>Rhabditomorpha</taxon>
        <taxon>Strongyloidea</taxon>
        <taxon>Strongylidae</taxon>
        <taxon>Strongylus</taxon>
    </lineage>
</organism>
<dbReference type="Proteomes" id="UP000270094">
    <property type="component" value="Unassembled WGS sequence"/>
</dbReference>
<dbReference type="EMBL" id="UYYB01135650">
    <property type="protein sequence ID" value="VDM85047.1"/>
    <property type="molecule type" value="Genomic_DNA"/>
</dbReference>
<accession>A0A3P7K9H0</accession>
<protein>
    <submittedName>
        <fullName evidence="2">Uncharacterized protein</fullName>
    </submittedName>
</protein>
<feature type="region of interest" description="Disordered" evidence="1">
    <location>
        <begin position="1"/>
        <end position="30"/>
    </location>
</feature>
<dbReference type="OrthoDB" id="10250002at2759"/>
<evidence type="ECO:0000256" key="1">
    <source>
        <dbReference type="SAM" id="MobiDB-lite"/>
    </source>
</evidence>
<name>A0A3P7K9H0_STRVU</name>